<dbReference type="InterPro" id="IPR036457">
    <property type="entry name" value="PPM-type-like_dom_sf"/>
</dbReference>
<dbReference type="GO" id="GO:0016020">
    <property type="term" value="C:membrane"/>
    <property type="evidence" value="ECO:0007669"/>
    <property type="project" value="UniProtKB-SubCell"/>
</dbReference>
<feature type="region of interest" description="Disordered" evidence="3">
    <location>
        <begin position="185"/>
        <end position="215"/>
    </location>
</feature>
<dbReference type="Gene3D" id="3.60.40.10">
    <property type="entry name" value="PPM-type phosphatase domain"/>
    <property type="match status" value="1"/>
</dbReference>
<feature type="compositionally biased region" description="Polar residues" evidence="3">
    <location>
        <begin position="300"/>
        <end position="325"/>
    </location>
</feature>
<feature type="region of interest" description="Disordered" evidence="3">
    <location>
        <begin position="236"/>
        <end position="267"/>
    </location>
</feature>
<dbReference type="PANTHER" id="PTHR47992">
    <property type="entry name" value="PROTEIN PHOSPHATASE"/>
    <property type="match status" value="1"/>
</dbReference>
<dbReference type="EMBL" id="GG662441">
    <property type="protein sequence ID" value="EAS04862.2"/>
    <property type="molecule type" value="Genomic_DNA"/>
</dbReference>
<dbReference type="Pfam" id="PF00481">
    <property type="entry name" value="PP2C"/>
    <property type="match status" value="1"/>
</dbReference>
<feature type="region of interest" description="Disordered" evidence="3">
    <location>
        <begin position="297"/>
        <end position="329"/>
    </location>
</feature>
<evidence type="ECO:0000256" key="1">
    <source>
        <dbReference type="ARBA" id="ARBA00004370"/>
    </source>
</evidence>
<dbReference type="CDD" id="cd00143">
    <property type="entry name" value="PP2Cc"/>
    <property type="match status" value="1"/>
</dbReference>
<sequence length="780" mass="88771">MNSNSQKLDYEQRLAQHQQPKSRLVQLYKGGSNQQIDSTNHYQSQQSNNNNMYGSSQNKFISQLYSKGLHENDFNKKQSKLEMSKKDSSKIIVGQNSMLGNSADFIFKTPPDQFTKKKFVISNKQASVQIIKPEYNLSQGADPHPFAYNNVSGSLQRQDLKKIPQQINYGSDKRKQSLQNQNFSAYPTNQNKENDTQNQNEVRLPKLDSYPNSPPIYRMAQKIEESQSTQKIKKMNGEQDNFKQSVNKERRSSQAQSNSTSINDFDSTATSPQLLAYQKSPQLQQIQGSKNYYLQKDNSENTADSSSEQQNNTNSPNSINGQSPKTVVGHSPRYNIIKYKQNQNQSKINNQQQYDQKKTDDYPNQLIRPLIQSPDISDSSINSSLINNSSDLVQIKKFEKKLKLIKESNELPSFKEKKQNEFQIPQREVNSSLASYQQQIIQQMSSSNQRKNQLNNNLQSNKLAANKPHNQIAKFKYPQMNSILKTKAGQYSQFIRKQNQDAGLLQLNFMGDKHCSLSGVFDGHGEYGTQVSNFVKKGIQKHLMKEIKQSGGLEGENLDIPSCFRRAYQQTNKELLGQTQFDVQMSGCTAVTVLQYRNEIYCANTGDSRAIAIRQTPNNEWRQVELSKDHKPEVPEEKARINANGGRVEQSMNEDGEKAGIYRVWKKNMDLPGLAMSRSMGDSVGRECGVICDPDIIQHTLTDDDKMIIIASDGVWEFLSNVDVTKIITPYFRDSKISEGVDRIISISHKEWLKEGDSVDDITCIAFFIQGLKEGYEDNK</sequence>
<evidence type="ECO:0000256" key="2">
    <source>
        <dbReference type="ARBA" id="ARBA00023136"/>
    </source>
</evidence>
<dbReference type="InterPro" id="IPR015655">
    <property type="entry name" value="PP2C"/>
</dbReference>
<evidence type="ECO:0000259" key="4">
    <source>
        <dbReference type="PROSITE" id="PS51746"/>
    </source>
</evidence>
<reference evidence="6" key="1">
    <citation type="journal article" date="2006" name="PLoS Biol.">
        <title>Macronuclear genome sequence of the ciliate Tetrahymena thermophila, a model eukaryote.</title>
        <authorList>
            <person name="Eisen J.A."/>
            <person name="Coyne R.S."/>
            <person name="Wu M."/>
            <person name="Wu D."/>
            <person name="Thiagarajan M."/>
            <person name="Wortman J.R."/>
            <person name="Badger J.H."/>
            <person name="Ren Q."/>
            <person name="Amedeo P."/>
            <person name="Jones K.M."/>
            <person name="Tallon L.J."/>
            <person name="Delcher A.L."/>
            <person name="Salzberg S.L."/>
            <person name="Silva J.C."/>
            <person name="Haas B.J."/>
            <person name="Majoros W.H."/>
            <person name="Farzad M."/>
            <person name="Carlton J.M."/>
            <person name="Smith R.K. Jr."/>
            <person name="Garg J."/>
            <person name="Pearlman R.E."/>
            <person name="Karrer K.M."/>
            <person name="Sun L."/>
            <person name="Manning G."/>
            <person name="Elde N.C."/>
            <person name="Turkewitz A.P."/>
            <person name="Asai D.J."/>
            <person name="Wilkes D.E."/>
            <person name="Wang Y."/>
            <person name="Cai H."/>
            <person name="Collins K."/>
            <person name="Stewart B.A."/>
            <person name="Lee S.R."/>
            <person name="Wilamowska K."/>
            <person name="Weinberg Z."/>
            <person name="Ruzzo W.L."/>
            <person name="Wloga D."/>
            <person name="Gaertig J."/>
            <person name="Frankel J."/>
            <person name="Tsao C.-C."/>
            <person name="Gorovsky M.A."/>
            <person name="Keeling P.J."/>
            <person name="Waller R.F."/>
            <person name="Patron N.J."/>
            <person name="Cherry J.M."/>
            <person name="Stover N.A."/>
            <person name="Krieger C.J."/>
            <person name="del Toro C."/>
            <person name="Ryder H.F."/>
            <person name="Williamson S.C."/>
            <person name="Barbeau R.A."/>
            <person name="Hamilton E.P."/>
            <person name="Orias E."/>
        </authorList>
    </citation>
    <scope>NUCLEOTIDE SEQUENCE [LARGE SCALE GENOMIC DNA]</scope>
    <source>
        <strain evidence="6">SB210</strain>
    </source>
</reference>
<dbReference type="GeneID" id="7824875"/>
<dbReference type="Proteomes" id="UP000009168">
    <property type="component" value="Unassembled WGS sequence"/>
</dbReference>
<dbReference type="OrthoDB" id="10264738at2759"/>
<proteinExistence type="predicted"/>
<feature type="compositionally biased region" description="Polar residues" evidence="3">
    <location>
        <begin position="253"/>
        <end position="267"/>
    </location>
</feature>
<dbReference type="STRING" id="312017.I7MAM1"/>
<gene>
    <name evidence="5" type="ORF">TTHERM_00469110</name>
</gene>
<evidence type="ECO:0000313" key="6">
    <source>
        <dbReference type="Proteomes" id="UP000009168"/>
    </source>
</evidence>
<protein>
    <submittedName>
        <fullName evidence="5">Protein phosphatase 2c</fullName>
    </submittedName>
</protein>
<dbReference type="GO" id="GO:0004722">
    <property type="term" value="F:protein serine/threonine phosphatase activity"/>
    <property type="evidence" value="ECO:0007669"/>
    <property type="project" value="InterPro"/>
</dbReference>
<organism evidence="5 6">
    <name type="scientific">Tetrahymena thermophila (strain SB210)</name>
    <dbReference type="NCBI Taxonomy" id="312017"/>
    <lineage>
        <taxon>Eukaryota</taxon>
        <taxon>Sar</taxon>
        <taxon>Alveolata</taxon>
        <taxon>Ciliophora</taxon>
        <taxon>Intramacronucleata</taxon>
        <taxon>Oligohymenophorea</taxon>
        <taxon>Hymenostomatida</taxon>
        <taxon>Tetrahymenina</taxon>
        <taxon>Tetrahymenidae</taxon>
        <taxon>Tetrahymena</taxon>
    </lineage>
</organism>
<dbReference type="InParanoid" id="I7MAM1"/>
<dbReference type="InterPro" id="IPR001932">
    <property type="entry name" value="PPM-type_phosphatase-like_dom"/>
</dbReference>
<keyword evidence="2" id="KW-0472">Membrane</keyword>
<dbReference type="AlphaFoldDB" id="I7MAM1"/>
<evidence type="ECO:0000256" key="3">
    <source>
        <dbReference type="SAM" id="MobiDB-lite"/>
    </source>
</evidence>
<evidence type="ECO:0000313" key="5">
    <source>
        <dbReference type="EMBL" id="EAS04862.2"/>
    </source>
</evidence>
<dbReference type="PROSITE" id="PS51746">
    <property type="entry name" value="PPM_2"/>
    <property type="match status" value="1"/>
</dbReference>
<feature type="compositionally biased region" description="Low complexity" evidence="3">
    <location>
        <begin position="40"/>
        <end position="56"/>
    </location>
</feature>
<feature type="compositionally biased region" description="Polar residues" evidence="3">
    <location>
        <begin position="185"/>
        <end position="201"/>
    </location>
</feature>
<name>I7MAM1_TETTS</name>
<feature type="region of interest" description="Disordered" evidence="3">
    <location>
        <begin position="1"/>
        <end position="56"/>
    </location>
</feature>
<accession>I7MAM1</accession>
<dbReference type="KEGG" id="tet:TTHERM_00469110"/>
<dbReference type="eggNOG" id="KOG0698">
    <property type="taxonomic scope" value="Eukaryota"/>
</dbReference>
<comment type="subcellular location">
    <subcellularLocation>
        <location evidence="1">Membrane</location>
    </subcellularLocation>
</comment>
<dbReference type="RefSeq" id="XP_001025107.2">
    <property type="nucleotide sequence ID" value="XM_001025107.2"/>
</dbReference>
<dbReference type="SUPFAM" id="SSF81606">
    <property type="entry name" value="PP2C-like"/>
    <property type="match status" value="1"/>
</dbReference>
<dbReference type="SMART" id="SM00332">
    <property type="entry name" value="PP2Cc"/>
    <property type="match status" value="1"/>
</dbReference>
<feature type="domain" description="PPM-type phosphatase" evidence="4">
    <location>
        <begin position="482"/>
        <end position="769"/>
    </location>
</feature>
<keyword evidence="6" id="KW-1185">Reference proteome</keyword>
<feature type="compositionally biased region" description="Basic and acidic residues" evidence="3">
    <location>
        <begin position="236"/>
        <end position="252"/>
    </location>
</feature>